<dbReference type="OrthoDB" id="430364at2759"/>
<evidence type="ECO:0000313" key="5">
    <source>
        <dbReference type="EMBL" id="NXX84793.1"/>
    </source>
</evidence>
<evidence type="ECO:0000256" key="1">
    <source>
        <dbReference type="ARBA" id="ARBA00006826"/>
    </source>
</evidence>
<dbReference type="SMART" id="SM00233">
    <property type="entry name" value="PH"/>
    <property type="match status" value="1"/>
</dbReference>
<keyword evidence="6" id="KW-1185">Reference proteome</keyword>
<dbReference type="PANTHER" id="PTHR11915">
    <property type="entry name" value="SPECTRIN/FILAMIN RELATED CYTOSKELETAL PROTEIN"/>
    <property type="match status" value="1"/>
</dbReference>
<feature type="region of interest" description="Disordered" evidence="3">
    <location>
        <begin position="275"/>
        <end position="301"/>
    </location>
</feature>
<dbReference type="InterPro" id="IPR001849">
    <property type="entry name" value="PH_domain"/>
</dbReference>
<accession>A0A852L1V3</accession>
<dbReference type="InterPro" id="IPR011993">
    <property type="entry name" value="PH-like_dom_sf"/>
</dbReference>
<keyword evidence="2" id="KW-0117">Actin capping</keyword>
<dbReference type="CDD" id="cd10571">
    <property type="entry name" value="PH_beta_spectrin"/>
    <property type="match status" value="1"/>
</dbReference>
<dbReference type="FunFam" id="2.30.29.30:FF:000024">
    <property type="entry name" value="Spectrin beta chain"/>
    <property type="match status" value="1"/>
</dbReference>
<organism evidence="5 6">
    <name type="scientific">Urocolius indicus</name>
    <name type="common">Red-faced mousebird</name>
    <name type="synonym">Colius indicus</name>
    <dbReference type="NCBI Taxonomy" id="458196"/>
    <lineage>
        <taxon>Eukaryota</taxon>
        <taxon>Metazoa</taxon>
        <taxon>Chordata</taxon>
        <taxon>Craniata</taxon>
        <taxon>Vertebrata</taxon>
        <taxon>Euteleostomi</taxon>
        <taxon>Archelosauria</taxon>
        <taxon>Archosauria</taxon>
        <taxon>Dinosauria</taxon>
        <taxon>Saurischia</taxon>
        <taxon>Theropoda</taxon>
        <taxon>Coelurosauria</taxon>
        <taxon>Aves</taxon>
        <taxon>Neognathae</taxon>
        <taxon>Neoaves</taxon>
        <taxon>Telluraves</taxon>
        <taxon>Coraciimorphae</taxon>
        <taxon>Coliiformes</taxon>
        <taxon>Coliidae</taxon>
        <taxon>Urocolius</taxon>
    </lineage>
</organism>
<protein>
    <submittedName>
        <fullName evidence="5">SPTB2 protein</fullName>
    </submittedName>
</protein>
<dbReference type="GO" id="GO:0051693">
    <property type="term" value="P:actin filament capping"/>
    <property type="evidence" value="ECO:0007669"/>
    <property type="project" value="UniProtKB-KW"/>
</dbReference>
<feature type="region of interest" description="Disordered" evidence="3">
    <location>
        <begin position="178"/>
        <end position="206"/>
    </location>
</feature>
<dbReference type="AlphaFoldDB" id="A0A852L1V3"/>
<evidence type="ECO:0000313" key="6">
    <source>
        <dbReference type="Proteomes" id="UP000654395"/>
    </source>
</evidence>
<feature type="compositionally biased region" description="Polar residues" evidence="3">
    <location>
        <begin position="428"/>
        <end position="442"/>
    </location>
</feature>
<feature type="region of interest" description="Disordered" evidence="3">
    <location>
        <begin position="894"/>
        <end position="928"/>
    </location>
</feature>
<feature type="non-terminal residue" evidence="5">
    <location>
        <position position="1"/>
    </location>
</feature>
<dbReference type="SUPFAM" id="SSF50729">
    <property type="entry name" value="PH domain-like"/>
    <property type="match status" value="1"/>
</dbReference>
<feature type="compositionally biased region" description="Basic residues" evidence="3">
    <location>
        <begin position="914"/>
        <end position="928"/>
    </location>
</feature>
<feature type="region of interest" description="Disordered" evidence="3">
    <location>
        <begin position="1"/>
        <end position="138"/>
    </location>
</feature>
<gene>
    <name evidence="5" type="primary">Sptbn1_2</name>
    <name evidence="5" type="ORF">UROIND_R15513</name>
</gene>
<dbReference type="InterPro" id="IPR001605">
    <property type="entry name" value="PH_dom-spectrin-type"/>
</dbReference>
<dbReference type="Pfam" id="PF15410">
    <property type="entry name" value="PH_9"/>
    <property type="match status" value="1"/>
</dbReference>
<evidence type="ECO:0000256" key="3">
    <source>
        <dbReference type="SAM" id="MobiDB-lite"/>
    </source>
</evidence>
<dbReference type="PROSITE" id="PS50003">
    <property type="entry name" value="PH_DOMAIN"/>
    <property type="match status" value="1"/>
</dbReference>
<reference evidence="5" key="1">
    <citation type="submission" date="2020-02" db="EMBL/GenBank/DDBJ databases">
        <title>Bird 10,000 Genomes (B10K) Project - Family phase.</title>
        <authorList>
            <person name="Zhang G."/>
        </authorList>
    </citation>
    <scope>NUCLEOTIDE SEQUENCE</scope>
    <source>
        <strain evidence="5">B10K-DU-030-59</strain>
    </source>
</reference>
<sequence>EPVQRREPRLPAVAAPSPPASPLSRAPSGVGWSWGEPSSSTPHSTRPPEEAVIWDPAESSTLLLPPRGPSRPGGTVSLILSIGKKGERKKGQSVPAGERPGEEAPALTGTTSVTKRPPSVACCAPASSSGPPAAPHTLPKAGASSLFNSLQRRERARAEQAQLLTLQGIMGASSLQPTLEEHHGPSNTWPQKCGRRKEEPGAAATAGAPLGRELLLYVRNPLVRDIDAESGAALQNAGLPNSKTMCPHLSLGSVLSLELPRDAVVLGRQQGAVVQQEEAEGQEQRQGRGVMPREPPGMQRAGWQKRVNVNGHGSQRLATSPKGDQGTWFEEVSFNPSYSRHRAHGTGEERWSPPSPSGTSGDLLDFRPSQLSQVSVLHERLSRDRDELAARMSSPSARGRDRHCEAARLELGPAPASIPGRAGAGAIPSTTPAQQPAGSSQPGPHPASLTAPTQRSVLKWALESPQPPSPIPGAGEVCHPAHGQFEEEEEELQAIWDRASEHRAACPLAGSHAHCQPGSGAGSLPSPDASAGRPLILSSANNVLVAKFTLPTATRLLRSPSGEESPGMGHGGGSPCGHGASPHAGQPVPTAPLDSPGTQDQRRHGEEEVEGSKALPGKTEFQMMEGTLERKHVLQAGGRKANCRAWGLFHTVLMRQTLCFYQDRRDSLKSSVVALPLNLSGAVCTPDAEYTKKTNCFRLQLRDGSEYLLRAPSQPLMNEWVSKLQQNSGFPEVDYFQAAAQHVESPSGAGGFSKVPSPGSSHLQGHHQVATAMSQEIMVLPRSNAWLQWPPGSQAGPAEGAVAAAGDAHGPRQRELQWSPRGSPGLWDNSCREDDYGLVTNKRRSYSFTSATYQKISPVSVPQEAGEAGSSYSVTLYIGEQAAAVPRARCRSFVARPGSPRDAPAEKAPGPSRPKNKSVFKKFFGKKE</sequence>
<feature type="region of interest" description="Disordered" evidence="3">
    <location>
        <begin position="339"/>
        <end position="365"/>
    </location>
</feature>
<dbReference type="PRINTS" id="PR00683">
    <property type="entry name" value="SPECTRINPH"/>
</dbReference>
<dbReference type="EMBL" id="WBNH01010562">
    <property type="protein sequence ID" value="NXX84793.1"/>
    <property type="molecule type" value="Genomic_DNA"/>
</dbReference>
<comment type="similarity">
    <text evidence="1">Belongs to the spectrin family.</text>
</comment>
<feature type="compositionally biased region" description="Low complexity" evidence="3">
    <location>
        <begin position="117"/>
        <end position="131"/>
    </location>
</feature>
<dbReference type="InterPro" id="IPR041681">
    <property type="entry name" value="PH_9"/>
</dbReference>
<dbReference type="GO" id="GO:0005543">
    <property type="term" value="F:phospholipid binding"/>
    <property type="evidence" value="ECO:0007669"/>
    <property type="project" value="InterPro"/>
</dbReference>
<comment type="caution">
    <text evidence="5">The sequence shown here is derived from an EMBL/GenBank/DDBJ whole genome shotgun (WGS) entry which is preliminary data.</text>
</comment>
<feature type="non-terminal residue" evidence="5">
    <location>
        <position position="928"/>
    </location>
</feature>
<evidence type="ECO:0000259" key="4">
    <source>
        <dbReference type="PROSITE" id="PS50003"/>
    </source>
</evidence>
<feature type="region of interest" description="Disordered" evidence="3">
    <location>
        <begin position="556"/>
        <end position="615"/>
    </location>
</feature>
<evidence type="ECO:0000256" key="2">
    <source>
        <dbReference type="ARBA" id="ARBA00022467"/>
    </source>
</evidence>
<proteinExistence type="inferred from homology"/>
<dbReference type="Gene3D" id="2.30.29.30">
    <property type="entry name" value="Pleckstrin-homology domain (PH domain)/Phosphotyrosine-binding domain (PTB)"/>
    <property type="match status" value="1"/>
</dbReference>
<feature type="compositionally biased region" description="Low complexity" evidence="3">
    <location>
        <begin position="59"/>
        <end position="75"/>
    </location>
</feature>
<feature type="domain" description="PH" evidence="4">
    <location>
        <begin position="621"/>
        <end position="729"/>
    </location>
</feature>
<dbReference type="Proteomes" id="UP000654395">
    <property type="component" value="Unassembled WGS sequence"/>
</dbReference>
<name>A0A852L1V3_UROIN</name>
<feature type="region of interest" description="Disordered" evidence="3">
    <location>
        <begin position="412"/>
        <end position="450"/>
    </location>
</feature>